<name>A0A6L7G3R6_9RHOB</name>
<dbReference type="GO" id="GO:0005829">
    <property type="term" value="C:cytosol"/>
    <property type="evidence" value="ECO:0007669"/>
    <property type="project" value="TreeGrafter"/>
</dbReference>
<keyword evidence="5" id="KW-1185">Reference proteome</keyword>
<dbReference type="Proteomes" id="UP000477911">
    <property type="component" value="Unassembled WGS sequence"/>
</dbReference>
<evidence type="ECO:0000313" key="4">
    <source>
        <dbReference type="EMBL" id="MXN18010.1"/>
    </source>
</evidence>
<dbReference type="EMBL" id="WUMU01000007">
    <property type="protein sequence ID" value="MXN18010.1"/>
    <property type="molecule type" value="Genomic_DNA"/>
</dbReference>
<keyword evidence="2" id="KW-0326">Glycosidase</keyword>
<dbReference type="InterPro" id="IPR036452">
    <property type="entry name" value="Ribo_hydro-like"/>
</dbReference>
<dbReference type="GO" id="GO:0006152">
    <property type="term" value="P:purine nucleoside catabolic process"/>
    <property type="evidence" value="ECO:0007669"/>
    <property type="project" value="TreeGrafter"/>
</dbReference>
<dbReference type="SUPFAM" id="SSF53590">
    <property type="entry name" value="Nucleoside hydrolase"/>
    <property type="match status" value="1"/>
</dbReference>
<evidence type="ECO:0000256" key="2">
    <source>
        <dbReference type="ARBA" id="ARBA00023295"/>
    </source>
</evidence>
<dbReference type="RefSeq" id="WP_160893927.1">
    <property type="nucleotide sequence ID" value="NZ_WUMU01000007.1"/>
</dbReference>
<keyword evidence="1 4" id="KW-0378">Hydrolase</keyword>
<feature type="domain" description="Inosine/uridine-preferring nucleoside hydrolase" evidence="3">
    <location>
        <begin position="2"/>
        <end position="281"/>
    </location>
</feature>
<protein>
    <submittedName>
        <fullName evidence="4">Nucleoside hydrolase</fullName>
    </submittedName>
</protein>
<reference evidence="4 5" key="1">
    <citation type="submission" date="2019-12" db="EMBL/GenBank/DDBJ databases">
        <authorList>
            <person name="Li M."/>
        </authorList>
    </citation>
    <scope>NUCLEOTIDE SEQUENCE [LARGE SCALE GENOMIC DNA]</scope>
    <source>
        <strain evidence="4 5">GBMRC 2024</strain>
    </source>
</reference>
<evidence type="ECO:0000313" key="5">
    <source>
        <dbReference type="Proteomes" id="UP000477911"/>
    </source>
</evidence>
<dbReference type="PANTHER" id="PTHR12304:SF4">
    <property type="entry name" value="URIDINE NUCLEOSIDASE"/>
    <property type="match status" value="1"/>
</dbReference>
<dbReference type="Gene3D" id="3.90.245.10">
    <property type="entry name" value="Ribonucleoside hydrolase-like"/>
    <property type="match status" value="1"/>
</dbReference>
<dbReference type="AlphaFoldDB" id="A0A6L7G3R6"/>
<organism evidence="4 5">
    <name type="scientific">Pseudooceanicola albus</name>
    <dbReference type="NCBI Taxonomy" id="2692189"/>
    <lineage>
        <taxon>Bacteria</taxon>
        <taxon>Pseudomonadati</taxon>
        <taxon>Pseudomonadota</taxon>
        <taxon>Alphaproteobacteria</taxon>
        <taxon>Rhodobacterales</taxon>
        <taxon>Paracoccaceae</taxon>
        <taxon>Pseudooceanicola</taxon>
    </lineage>
</organism>
<accession>A0A6L7G3R6</accession>
<gene>
    <name evidence="4" type="ORF">GR170_09200</name>
</gene>
<dbReference type="Pfam" id="PF01156">
    <property type="entry name" value="IU_nuc_hydro"/>
    <property type="match status" value="1"/>
</dbReference>
<dbReference type="PANTHER" id="PTHR12304">
    <property type="entry name" value="INOSINE-URIDINE PREFERRING NUCLEOSIDE HYDROLASE"/>
    <property type="match status" value="1"/>
</dbReference>
<dbReference type="InterPro" id="IPR023186">
    <property type="entry name" value="IUNH"/>
</dbReference>
<evidence type="ECO:0000256" key="1">
    <source>
        <dbReference type="ARBA" id="ARBA00022801"/>
    </source>
</evidence>
<sequence length="291" mass="29924">MIVIDTDPGLDDALAILFALRSPLLEVAALTSVSGNIGLGLTTANALNLVALAGSKVPVHPGADAPLARAHEPEIAIHGDDGLGGVVLPASPEAPAGSAIAALAQLLMEHPADSLDLHCLGPLTNIALLLDQAPEAAARIGRIIAMGGAVDTHGNFGPGNRAEFNLGQDPEAAQRVLHAGLDVVLIPLDATRQFRADAAWLAALRATGQVAAVTSADLVQAYFGETERESRPLHDPCVPLYALFPDLFTVETRPLQVDGIGALVEGPHPIRVAMGLDAPALRAHLLEGLAA</sequence>
<dbReference type="InterPro" id="IPR001910">
    <property type="entry name" value="Inosine/uridine_hydrolase_dom"/>
</dbReference>
<dbReference type="GO" id="GO:0008477">
    <property type="term" value="F:purine nucleosidase activity"/>
    <property type="evidence" value="ECO:0007669"/>
    <property type="project" value="TreeGrafter"/>
</dbReference>
<comment type="caution">
    <text evidence="4">The sequence shown here is derived from an EMBL/GenBank/DDBJ whole genome shotgun (WGS) entry which is preliminary data.</text>
</comment>
<evidence type="ECO:0000259" key="3">
    <source>
        <dbReference type="Pfam" id="PF01156"/>
    </source>
</evidence>
<proteinExistence type="predicted"/>